<feature type="compositionally biased region" description="Basic and acidic residues" evidence="1">
    <location>
        <begin position="167"/>
        <end position="180"/>
    </location>
</feature>
<feature type="region of interest" description="Disordered" evidence="1">
    <location>
        <begin position="80"/>
        <end position="192"/>
    </location>
</feature>
<feature type="compositionally biased region" description="Basic and acidic residues" evidence="1">
    <location>
        <begin position="91"/>
        <end position="107"/>
    </location>
</feature>
<organism evidence="2 3">
    <name type="scientific">Bimuria novae-zelandiae CBS 107.79</name>
    <dbReference type="NCBI Taxonomy" id="1447943"/>
    <lineage>
        <taxon>Eukaryota</taxon>
        <taxon>Fungi</taxon>
        <taxon>Dikarya</taxon>
        <taxon>Ascomycota</taxon>
        <taxon>Pezizomycotina</taxon>
        <taxon>Dothideomycetes</taxon>
        <taxon>Pleosporomycetidae</taxon>
        <taxon>Pleosporales</taxon>
        <taxon>Massarineae</taxon>
        <taxon>Didymosphaeriaceae</taxon>
        <taxon>Bimuria</taxon>
    </lineage>
</organism>
<gene>
    <name evidence="2" type="ORF">BU23DRAFT_516950</name>
</gene>
<evidence type="ECO:0000256" key="1">
    <source>
        <dbReference type="SAM" id="MobiDB-lite"/>
    </source>
</evidence>
<feature type="compositionally biased region" description="Basic and acidic residues" evidence="1">
    <location>
        <begin position="22"/>
        <end position="48"/>
    </location>
</feature>
<proteinExistence type="predicted"/>
<dbReference type="InterPro" id="IPR007727">
    <property type="entry name" value="Spo12"/>
</dbReference>
<feature type="region of interest" description="Disordered" evidence="1">
    <location>
        <begin position="1"/>
        <end position="62"/>
    </location>
</feature>
<dbReference type="EMBL" id="ML976738">
    <property type="protein sequence ID" value="KAF1967011.1"/>
    <property type="molecule type" value="Genomic_DNA"/>
</dbReference>
<reference evidence="2" key="1">
    <citation type="journal article" date="2020" name="Stud. Mycol.">
        <title>101 Dothideomycetes genomes: a test case for predicting lifestyles and emergence of pathogens.</title>
        <authorList>
            <person name="Haridas S."/>
            <person name="Albert R."/>
            <person name="Binder M."/>
            <person name="Bloem J."/>
            <person name="Labutti K."/>
            <person name="Salamov A."/>
            <person name="Andreopoulos B."/>
            <person name="Baker S."/>
            <person name="Barry K."/>
            <person name="Bills G."/>
            <person name="Bluhm B."/>
            <person name="Cannon C."/>
            <person name="Castanera R."/>
            <person name="Culley D."/>
            <person name="Daum C."/>
            <person name="Ezra D."/>
            <person name="Gonzalez J."/>
            <person name="Henrissat B."/>
            <person name="Kuo A."/>
            <person name="Liang C."/>
            <person name="Lipzen A."/>
            <person name="Lutzoni F."/>
            <person name="Magnuson J."/>
            <person name="Mondo S."/>
            <person name="Nolan M."/>
            <person name="Ohm R."/>
            <person name="Pangilinan J."/>
            <person name="Park H.-J."/>
            <person name="Ramirez L."/>
            <person name="Alfaro M."/>
            <person name="Sun H."/>
            <person name="Tritt A."/>
            <person name="Yoshinaga Y."/>
            <person name="Zwiers L.-H."/>
            <person name="Turgeon B."/>
            <person name="Goodwin S."/>
            <person name="Spatafora J."/>
            <person name="Crous P."/>
            <person name="Grigoriev I."/>
        </authorList>
    </citation>
    <scope>NUCLEOTIDE SEQUENCE</scope>
    <source>
        <strain evidence="2">CBS 107.79</strain>
    </source>
</reference>
<dbReference type="AlphaFoldDB" id="A0A6A5UPZ8"/>
<dbReference type="Proteomes" id="UP000800036">
    <property type="component" value="Unassembled WGS sequence"/>
</dbReference>
<evidence type="ECO:0000313" key="2">
    <source>
        <dbReference type="EMBL" id="KAF1967011.1"/>
    </source>
</evidence>
<name>A0A6A5UPZ8_9PLEO</name>
<feature type="compositionally biased region" description="Polar residues" evidence="1">
    <location>
        <begin position="49"/>
        <end position="62"/>
    </location>
</feature>
<dbReference type="Pfam" id="PF05032">
    <property type="entry name" value="Spo12"/>
    <property type="match status" value="1"/>
</dbReference>
<protein>
    <submittedName>
        <fullName evidence="2">Uncharacterized protein</fullName>
    </submittedName>
</protein>
<keyword evidence="3" id="KW-1185">Reference proteome</keyword>
<dbReference type="OrthoDB" id="5578329at2759"/>
<accession>A0A6A5UPZ8</accession>
<sequence length="192" mass="21117">MSSNVLGPRDANAQMKATSPEKQADKPVSKSLDDHRQDLKAKLKEGDKTQQYISPSDFIQSPATEKLNAMRNKHIHKKAKPKTLFATTSSKKIDSSKGKMTFEDVPKKQANPESGDIPPNDITPQPVDTHMEEDTVFAPNLHTSPSFDDAIPVVEARAREQQAVSDRSAEEGNEAERDPELGGEQGDQQNKA</sequence>
<evidence type="ECO:0000313" key="3">
    <source>
        <dbReference type="Proteomes" id="UP000800036"/>
    </source>
</evidence>